<dbReference type="GO" id="GO:0031267">
    <property type="term" value="F:small GTPase binding"/>
    <property type="evidence" value="ECO:0007669"/>
    <property type="project" value="TreeGrafter"/>
</dbReference>
<dbReference type="GO" id="GO:0005802">
    <property type="term" value="C:trans-Golgi network"/>
    <property type="evidence" value="ECO:0007669"/>
    <property type="project" value="TreeGrafter"/>
</dbReference>
<protein>
    <submittedName>
        <fullName evidence="2">Coiled-coil domain-containing protein 186</fullName>
    </submittedName>
</protein>
<dbReference type="InterPro" id="IPR038830">
    <property type="entry name" value="CCDC186"/>
</dbReference>
<dbReference type="AlphaFoldDB" id="A0A8D8FAN8"/>
<evidence type="ECO:0000313" key="2">
    <source>
        <dbReference type="EMBL" id="CAG6463785.1"/>
    </source>
</evidence>
<dbReference type="PANTHER" id="PTHR18911">
    <property type="entry name" value="CTCL TUMOR ANTIGEN HD-CL-01"/>
    <property type="match status" value="1"/>
</dbReference>
<proteinExistence type="predicted"/>
<name>A0A8D8FAN8_CULPI</name>
<feature type="coiled-coil region" evidence="1">
    <location>
        <begin position="83"/>
        <end position="117"/>
    </location>
</feature>
<dbReference type="GO" id="GO:0099518">
    <property type="term" value="P:vesicle cytoskeletal trafficking"/>
    <property type="evidence" value="ECO:0007669"/>
    <property type="project" value="TreeGrafter"/>
</dbReference>
<dbReference type="EMBL" id="HBUE01049602">
    <property type="protein sequence ID" value="CAG6463785.1"/>
    <property type="molecule type" value="Transcribed_RNA"/>
</dbReference>
<evidence type="ECO:0000256" key="1">
    <source>
        <dbReference type="SAM" id="Coils"/>
    </source>
</evidence>
<keyword evidence="1" id="KW-0175">Coiled coil</keyword>
<feature type="coiled-coil region" evidence="1">
    <location>
        <begin position="403"/>
        <end position="455"/>
    </location>
</feature>
<organism evidence="2">
    <name type="scientific">Culex pipiens</name>
    <name type="common">House mosquito</name>
    <dbReference type="NCBI Taxonomy" id="7175"/>
    <lineage>
        <taxon>Eukaryota</taxon>
        <taxon>Metazoa</taxon>
        <taxon>Ecdysozoa</taxon>
        <taxon>Arthropoda</taxon>
        <taxon>Hexapoda</taxon>
        <taxon>Insecta</taxon>
        <taxon>Pterygota</taxon>
        <taxon>Neoptera</taxon>
        <taxon>Endopterygota</taxon>
        <taxon>Diptera</taxon>
        <taxon>Nematocera</taxon>
        <taxon>Culicoidea</taxon>
        <taxon>Culicidae</taxon>
        <taxon>Culicinae</taxon>
        <taxon>Culicini</taxon>
        <taxon>Culex</taxon>
        <taxon>Culex</taxon>
    </lineage>
</organism>
<accession>A0A8D8FAN8</accession>
<feature type="coiled-coil region" evidence="1">
    <location>
        <begin position="589"/>
        <end position="616"/>
    </location>
</feature>
<feature type="coiled-coil region" evidence="1">
    <location>
        <begin position="167"/>
        <end position="262"/>
    </location>
</feature>
<dbReference type="PANTHER" id="PTHR18911:SF5">
    <property type="entry name" value="COILED-COIL DOMAIN-CONTAINING PROTEIN 186"/>
    <property type="match status" value="1"/>
</dbReference>
<reference evidence="2" key="1">
    <citation type="submission" date="2021-05" db="EMBL/GenBank/DDBJ databases">
        <authorList>
            <person name="Alioto T."/>
            <person name="Alioto T."/>
            <person name="Gomez Garrido J."/>
        </authorList>
    </citation>
    <scope>NUCLEOTIDE SEQUENCE</scope>
</reference>
<sequence length="618" mass="71492">MEETEPSVTKVDAMLQTENSDQLHLQINEISNKYTFLVKTSEQKDDLIKLLIKEKNILDGEKILLQKEHQSAVKDKEIIVMRFAIVEKNLLDAKNHIEQLEKKEKKILKETEALNSRIKILKDEKQNVNTLLEIKCQEQKTTIRDIDLLKNQISSLETKCKWNSVKLKQEMDIKQSLERELQEIKTTNTCHTNENYQEKIDELKANQITLKHINSEQVDKICCLEKQLEDACNEIASVKAQLAVFQEKVTCIESENKKLKETIFELQILLDDHMLKVADLQSKSSELEACRAAFSIEQSTNKEYAFTIERLNKLADGHSKDIEILRQNESELLALNEKLSFSNVILQNEISLHQSKSLAIAIENDSVKKSQVEYEGNVQRLVDKINLDRKNLAEERLTVATHVTEKNRECEMLKKQLEQALGDLDAVRKKNSLIVKDLQREISTLKKKFKTEADSSEIERSPSKDNLEPIYDSQTEQEKQCFEADASFQKLIERIIRLQQANNRKAEKIDFLENHSSTLVSEVQKKTKIIQHYMMREQSCTSSSDKSKLHTGVLQTIYGQNKISEMNFDLVLEVNKKLQGVLEETLLKNITLKENIDTLGLEIDRLTRQLSSLKKEKR</sequence>